<dbReference type="PROSITE" id="PS51192">
    <property type="entry name" value="HELICASE_ATP_BIND_1"/>
    <property type="match status" value="1"/>
</dbReference>
<evidence type="ECO:0000256" key="4">
    <source>
        <dbReference type="ARBA" id="ARBA00022801"/>
    </source>
</evidence>
<accession>A0A1Y2F0I3</accession>
<dbReference type="Pfam" id="PF00271">
    <property type="entry name" value="Helicase_C"/>
    <property type="match status" value="1"/>
</dbReference>
<feature type="domain" description="HRDC" evidence="13">
    <location>
        <begin position="1183"/>
        <end position="1264"/>
    </location>
</feature>
<dbReference type="InterPro" id="IPR036388">
    <property type="entry name" value="WH-like_DNA-bd_sf"/>
</dbReference>
<dbReference type="SMART" id="SM00490">
    <property type="entry name" value="HELICc"/>
    <property type="match status" value="1"/>
</dbReference>
<feature type="region of interest" description="Disordered" evidence="12">
    <location>
        <begin position="1266"/>
        <end position="1406"/>
    </location>
</feature>
<keyword evidence="4" id="KW-0378">Hydrolase</keyword>
<feature type="compositionally biased region" description="Gly residues" evidence="12">
    <location>
        <begin position="1368"/>
        <end position="1389"/>
    </location>
</feature>
<dbReference type="STRING" id="56484.A0A1Y2F0I3"/>
<dbReference type="InterPro" id="IPR011545">
    <property type="entry name" value="DEAD/DEAH_box_helicase_dom"/>
</dbReference>
<keyword evidence="5" id="KW-0347">Helicase</keyword>
<comment type="caution">
    <text evidence="16">The sequence shown here is derived from an EMBL/GenBank/DDBJ whole genome shotgun (WGS) entry which is preliminary data.</text>
</comment>
<dbReference type="CDD" id="cd18794">
    <property type="entry name" value="SF2_C_RecQ"/>
    <property type="match status" value="1"/>
</dbReference>
<keyword evidence="9" id="KW-0539">Nucleus</keyword>
<feature type="compositionally biased region" description="Low complexity" evidence="12">
    <location>
        <begin position="67"/>
        <end position="80"/>
    </location>
</feature>
<comment type="subcellular location">
    <subcellularLocation>
        <location evidence="1">Nucleus</location>
    </subcellularLocation>
</comment>
<dbReference type="InterPro" id="IPR001650">
    <property type="entry name" value="Helicase_C-like"/>
</dbReference>
<dbReference type="Gene3D" id="1.10.150.80">
    <property type="entry name" value="HRDC domain"/>
    <property type="match status" value="1"/>
</dbReference>
<dbReference type="InterPro" id="IPR027417">
    <property type="entry name" value="P-loop_NTPase"/>
</dbReference>
<evidence type="ECO:0000256" key="7">
    <source>
        <dbReference type="ARBA" id="ARBA00023125"/>
    </source>
</evidence>
<dbReference type="SUPFAM" id="SSF52540">
    <property type="entry name" value="P-loop containing nucleoside triphosphate hydrolases"/>
    <property type="match status" value="1"/>
</dbReference>
<evidence type="ECO:0000313" key="17">
    <source>
        <dbReference type="Proteomes" id="UP000193685"/>
    </source>
</evidence>
<dbReference type="EMBL" id="MCFI01000020">
    <property type="protein sequence ID" value="ORY77411.1"/>
    <property type="molecule type" value="Genomic_DNA"/>
</dbReference>
<proteinExistence type="inferred from homology"/>
<dbReference type="Gene3D" id="3.40.50.300">
    <property type="entry name" value="P-loop containing nucleotide triphosphate hydrolases"/>
    <property type="match status" value="2"/>
</dbReference>
<dbReference type="PROSITE" id="PS00690">
    <property type="entry name" value="DEAH_ATP_HELICASE"/>
    <property type="match status" value="1"/>
</dbReference>
<evidence type="ECO:0000256" key="6">
    <source>
        <dbReference type="ARBA" id="ARBA00022840"/>
    </source>
</evidence>
<dbReference type="GeneID" id="63784944"/>
<dbReference type="EC" id="5.6.2.4" evidence="11"/>
<feature type="compositionally biased region" description="Low complexity" evidence="12">
    <location>
        <begin position="1268"/>
        <end position="1294"/>
    </location>
</feature>
<dbReference type="GO" id="GO:0005524">
    <property type="term" value="F:ATP binding"/>
    <property type="evidence" value="ECO:0007669"/>
    <property type="project" value="UniProtKB-KW"/>
</dbReference>
<evidence type="ECO:0000259" key="15">
    <source>
        <dbReference type="PROSITE" id="PS51194"/>
    </source>
</evidence>
<comment type="similarity">
    <text evidence="2">Belongs to the helicase family. RecQ subfamily.</text>
</comment>
<protein>
    <recommendedName>
        <fullName evidence="11">DNA 3'-5' helicase</fullName>
        <ecNumber evidence="11">5.6.2.4</ecNumber>
    </recommendedName>
</protein>
<dbReference type="InterPro" id="IPR002121">
    <property type="entry name" value="HRDC_dom"/>
</dbReference>
<dbReference type="NCBIfam" id="TIGR00614">
    <property type="entry name" value="recQ_fam"/>
    <property type="match status" value="1"/>
</dbReference>
<dbReference type="Pfam" id="PF16124">
    <property type="entry name" value="RecQ_Zn_bind"/>
    <property type="match status" value="1"/>
</dbReference>
<dbReference type="Gene3D" id="1.10.10.10">
    <property type="entry name" value="Winged helix-like DNA-binding domain superfamily/Winged helix DNA-binding domain"/>
    <property type="match status" value="1"/>
</dbReference>
<feature type="domain" description="Helicase ATP-binding" evidence="14">
    <location>
        <begin position="559"/>
        <end position="739"/>
    </location>
</feature>
<dbReference type="GO" id="GO:0006312">
    <property type="term" value="P:mitotic recombination"/>
    <property type="evidence" value="ECO:0007669"/>
    <property type="project" value="UniProtKB-ARBA"/>
</dbReference>
<dbReference type="FunFam" id="3.40.50.300:FF:000340">
    <property type="entry name" value="Bloom syndrome, RecQ helicase"/>
    <property type="match status" value="1"/>
</dbReference>
<dbReference type="InterPro" id="IPR044876">
    <property type="entry name" value="HRDC_dom_sf"/>
</dbReference>
<dbReference type="Pfam" id="PF09382">
    <property type="entry name" value="RQC"/>
    <property type="match status" value="1"/>
</dbReference>
<keyword evidence="3" id="KW-0547">Nucleotide-binding</keyword>
<dbReference type="GO" id="GO:0000729">
    <property type="term" value="P:DNA double-strand break processing"/>
    <property type="evidence" value="ECO:0007669"/>
    <property type="project" value="UniProtKB-ARBA"/>
</dbReference>
<dbReference type="GO" id="GO:0005737">
    <property type="term" value="C:cytoplasm"/>
    <property type="evidence" value="ECO:0007669"/>
    <property type="project" value="TreeGrafter"/>
</dbReference>
<dbReference type="PROSITE" id="PS50967">
    <property type="entry name" value="HRDC"/>
    <property type="match status" value="1"/>
</dbReference>
<dbReference type="PANTHER" id="PTHR13710">
    <property type="entry name" value="DNA HELICASE RECQ FAMILY MEMBER"/>
    <property type="match status" value="1"/>
</dbReference>
<dbReference type="Pfam" id="PF00270">
    <property type="entry name" value="DEAD"/>
    <property type="match status" value="1"/>
</dbReference>
<feature type="compositionally biased region" description="Basic residues" evidence="12">
    <location>
        <begin position="145"/>
        <end position="155"/>
    </location>
</feature>
<comment type="catalytic activity">
    <reaction evidence="10">
        <text>Couples ATP hydrolysis with the unwinding of duplex DNA by translocating in the 3'-5' direction.</text>
        <dbReference type="EC" id="5.6.2.4"/>
    </reaction>
</comment>
<dbReference type="GO" id="GO:0016787">
    <property type="term" value="F:hydrolase activity"/>
    <property type="evidence" value="ECO:0007669"/>
    <property type="project" value="UniProtKB-KW"/>
</dbReference>
<evidence type="ECO:0000256" key="8">
    <source>
        <dbReference type="ARBA" id="ARBA00023235"/>
    </source>
</evidence>
<keyword evidence="8" id="KW-0413">Isomerase</keyword>
<feature type="region of interest" description="Disordered" evidence="12">
    <location>
        <begin position="67"/>
        <end position="89"/>
    </location>
</feature>
<evidence type="ECO:0000256" key="3">
    <source>
        <dbReference type="ARBA" id="ARBA00022741"/>
    </source>
</evidence>
<organism evidence="16 17">
    <name type="scientific">Protomyces lactucae-debilis</name>
    <dbReference type="NCBI Taxonomy" id="2754530"/>
    <lineage>
        <taxon>Eukaryota</taxon>
        <taxon>Fungi</taxon>
        <taxon>Dikarya</taxon>
        <taxon>Ascomycota</taxon>
        <taxon>Taphrinomycotina</taxon>
        <taxon>Taphrinomycetes</taxon>
        <taxon>Taphrinales</taxon>
        <taxon>Protomycetaceae</taxon>
        <taxon>Protomyces</taxon>
    </lineage>
</organism>
<dbReference type="OrthoDB" id="10261556at2759"/>
<feature type="region of interest" description="Disordered" evidence="12">
    <location>
        <begin position="1070"/>
        <end position="1116"/>
    </location>
</feature>
<evidence type="ECO:0000259" key="14">
    <source>
        <dbReference type="PROSITE" id="PS51192"/>
    </source>
</evidence>
<feature type="compositionally biased region" description="Basic and acidic residues" evidence="12">
    <location>
        <begin position="1076"/>
        <end position="1089"/>
    </location>
</feature>
<evidence type="ECO:0000256" key="9">
    <source>
        <dbReference type="ARBA" id="ARBA00023242"/>
    </source>
</evidence>
<dbReference type="Proteomes" id="UP000193685">
    <property type="component" value="Unassembled WGS sequence"/>
</dbReference>
<evidence type="ECO:0000256" key="10">
    <source>
        <dbReference type="ARBA" id="ARBA00034617"/>
    </source>
</evidence>
<dbReference type="GO" id="GO:0031422">
    <property type="term" value="C:RecQ family helicase-topoisomerase III complex"/>
    <property type="evidence" value="ECO:0007669"/>
    <property type="project" value="UniProtKB-ARBA"/>
</dbReference>
<dbReference type="GO" id="GO:0003677">
    <property type="term" value="F:DNA binding"/>
    <property type="evidence" value="ECO:0007669"/>
    <property type="project" value="UniProtKB-KW"/>
</dbReference>
<dbReference type="PANTHER" id="PTHR13710:SF153">
    <property type="entry name" value="RECQ-LIKE DNA HELICASE BLM"/>
    <property type="match status" value="1"/>
</dbReference>
<dbReference type="GO" id="GO:0000724">
    <property type="term" value="P:double-strand break repair via homologous recombination"/>
    <property type="evidence" value="ECO:0007669"/>
    <property type="project" value="TreeGrafter"/>
</dbReference>
<dbReference type="InterPro" id="IPR018982">
    <property type="entry name" value="RQC_domain"/>
</dbReference>
<dbReference type="GO" id="GO:0043138">
    <property type="term" value="F:3'-5' DNA helicase activity"/>
    <property type="evidence" value="ECO:0007669"/>
    <property type="project" value="UniProtKB-EC"/>
</dbReference>
<dbReference type="CDD" id="cd17920">
    <property type="entry name" value="DEXHc_RecQ"/>
    <property type="match status" value="1"/>
</dbReference>
<dbReference type="PROSITE" id="PS51194">
    <property type="entry name" value="HELICASE_CTER"/>
    <property type="match status" value="1"/>
</dbReference>
<dbReference type="InterPro" id="IPR002464">
    <property type="entry name" value="DNA/RNA_helicase_DEAH_CS"/>
</dbReference>
<evidence type="ECO:0000259" key="13">
    <source>
        <dbReference type="PROSITE" id="PS50967"/>
    </source>
</evidence>
<keyword evidence="7" id="KW-0238">DNA-binding</keyword>
<feature type="domain" description="Helicase C-terminal" evidence="15">
    <location>
        <begin position="761"/>
        <end position="907"/>
    </location>
</feature>
<evidence type="ECO:0000256" key="2">
    <source>
        <dbReference type="ARBA" id="ARBA00005446"/>
    </source>
</evidence>
<dbReference type="GO" id="GO:0005634">
    <property type="term" value="C:nucleus"/>
    <property type="evidence" value="ECO:0007669"/>
    <property type="project" value="UniProtKB-SubCell"/>
</dbReference>
<sequence length="1406" mass="154039">MKHNLDEHLAWIRRERPYSIPSVQPASRHAATYPIIDASTKLEAHFGPVMPKLLSARMKSTPEVQSFSASGTVSSSASSAGNRQRNVQQQAVPATYITPSVSAIVPNQRQTVNLDSPDAPATAAITIPAVIQAMSAAKRGPSSPHKPKSPAKRLTLHVPDSDAEDEDLRLDDDADYLAFMEGEAQKDIELPEEEPPSYDEEDIPVLAPVSAPQILAASKVRAQTNTPVPQVIPVQTPVLSSTPSIIVSAASAEQEAALASLGTEILECCMDPARGQHCADAQRLIEKRRQIQLTVHQQRIKQLEEAMVACCMRGEAVAGALVAECAALREQVQQLQAQSALSISSAVSAPAALNPVASSRLNQLPHMRASSPLAQTVRTEPAKLARQLFPQPTEVESEIIAIDSDQESFDRNMHGDHAAQETDAFELFSDFGSEEIDLAAQEEAFNRFHQSAQNAQSANRRRKSATLEGFLSQRPAQPPPPHVVDVLISSSPDRWPPSGARPRQPVQRLQTIQPRAPPLPPVDLMSLPGMQHPWSMEVKTALTTVFKLQQFRPHQLDAINATLSGRDCFVLMPTGGGKSLCYQLPSIVNGGATRGTTIVVSPLVSLMQDQVDHLNAVGIRAVAYNSDRSASEKADIRRDLFASGDEAIKCLYVTPELLAVSDTIISTFKKLHEQQSLARIVIDEAHCVSQWGHDFRPDYKKLGDFRAEFPGVPVIALTATANDRVQADVKLNLGLDRPAFFKQSFNRPNLEYQVIVRTKGSITKLLELLNGPHKGQVGIVYCLSKKSCEELSQKLPNSAYYHAGLDKADRAQVQRDWQAGKVRIIVATIAFGMGIDKSNVRWVIHWSLPKSLEGYYQETGRAGRDGEPAMCYLFWTFADKQRLTRMIDDPASPGTREQKAAQKQGIQRMVDYAENKADCRRAQVLGFFSERFDPALCNKTCDNCQSGQVYSTVDVAEAARRAMLVVQQILSTDEDKATLLDCANVFMGRKLKRLTDMGWCNMPSYNGIRHLNSNCWDQTNVERLFRMLESEGAIGEKHISNRMGFTNSYVKLGMNAGRFLEARGPVMLRIQSPRQSRKDSTAERNHDFSDIEEAGEPAQRKVTGRGSPKRTSRTSLQNFLYNGQTAASSSMSSASGAATIAASARAAQAPAAKTTAAAKPRAPITRESNELARFGRVLSDEERRLAVLCHAELIKERDRIKKEQDHRYYTTTFDDAQLYDFSVRLPENSIAMKKIVNVQAKNVDLYGHSLLTICDKYKKQLKQLSGVAPAPAKKNTATGAGKARASAASSAVSRRGQERPNYSEPNFNQEAEDDAMNYGDIPDDVDEQMTEQSGHFVPQQHQAYQQPDRRSEKAKSASQSFSKRKGRGGYSKGSSGGRKSGGSKGGGGRVSKAAGSSSLFGAACAR</sequence>
<evidence type="ECO:0000256" key="11">
    <source>
        <dbReference type="ARBA" id="ARBA00034808"/>
    </source>
</evidence>
<dbReference type="InterPro" id="IPR004589">
    <property type="entry name" value="DNA_helicase_ATP-dep_RecQ"/>
</dbReference>
<feature type="region of interest" description="Disordered" evidence="12">
    <location>
        <begin position="135"/>
        <end position="165"/>
    </location>
</feature>
<feature type="compositionally biased region" description="Acidic residues" evidence="12">
    <location>
        <begin position="1310"/>
        <end position="1329"/>
    </location>
</feature>
<dbReference type="GO" id="GO:0031573">
    <property type="term" value="P:mitotic intra-S DNA damage checkpoint signaling"/>
    <property type="evidence" value="ECO:0007669"/>
    <property type="project" value="UniProtKB-ARBA"/>
</dbReference>
<evidence type="ECO:0000256" key="12">
    <source>
        <dbReference type="SAM" id="MobiDB-lite"/>
    </source>
</evidence>
<keyword evidence="6" id="KW-0067">ATP-binding</keyword>
<evidence type="ECO:0000256" key="5">
    <source>
        <dbReference type="ARBA" id="ARBA00022806"/>
    </source>
</evidence>
<gene>
    <name evidence="16" type="ORF">BCR37DRAFT_371254</name>
</gene>
<evidence type="ECO:0000313" key="16">
    <source>
        <dbReference type="EMBL" id="ORY77411.1"/>
    </source>
</evidence>
<dbReference type="InterPro" id="IPR014001">
    <property type="entry name" value="Helicase_ATP-bd"/>
</dbReference>
<keyword evidence="17" id="KW-1185">Reference proteome</keyword>
<dbReference type="FunFam" id="3.40.50.300:FF:000296">
    <property type="entry name" value="ATP-dependent DNA helicase RecQ"/>
    <property type="match status" value="1"/>
</dbReference>
<dbReference type="SMART" id="SM00487">
    <property type="entry name" value="DEXDc"/>
    <property type="match status" value="1"/>
</dbReference>
<reference evidence="16 17" key="1">
    <citation type="submission" date="2016-07" db="EMBL/GenBank/DDBJ databases">
        <title>Pervasive Adenine N6-methylation of Active Genes in Fungi.</title>
        <authorList>
            <consortium name="DOE Joint Genome Institute"/>
            <person name="Mondo S.J."/>
            <person name="Dannebaum R.O."/>
            <person name="Kuo R.C."/>
            <person name="Labutti K."/>
            <person name="Haridas S."/>
            <person name="Kuo A."/>
            <person name="Salamov A."/>
            <person name="Ahrendt S.R."/>
            <person name="Lipzen A."/>
            <person name="Sullivan W."/>
            <person name="Andreopoulos W.B."/>
            <person name="Clum A."/>
            <person name="Lindquist E."/>
            <person name="Daum C."/>
            <person name="Ramamoorthy G.K."/>
            <person name="Gryganskyi A."/>
            <person name="Culley D."/>
            <person name="Magnuson J.K."/>
            <person name="James T.Y."/>
            <person name="O'Malley M.A."/>
            <person name="Stajich J.E."/>
            <person name="Spatafora J.W."/>
            <person name="Visel A."/>
            <person name="Grigoriev I.V."/>
        </authorList>
    </citation>
    <scope>NUCLEOTIDE SEQUENCE [LARGE SCALE GENOMIC DNA]</scope>
    <source>
        <strain evidence="16 17">12-1054</strain>
    </source>
</reference>
<dbReference type="GO" id="GO:0009378">
    <property type="term" value="F:four-way junction helicase activity"/>
    <property type="evidence" value="ECO:0007669"/>
    <property type="project" value="TreeGrafter"/>
</dbReference>
<dbReference type="GO" id="GO:0006260">
    <property type="term" value="P:DNA replication"/>
    <property type="evidence" value="ECO:0007669"/>
    <property type="project" value="InterPro"/>
</dbReference>
<name>A0A1Y2F0I3_PROLT</name>
<dbReference type="InterPro" id="IPR032284">
    <property type="entry name" value="RecQ_Zn-bd"/>
</dbReference>
<dbReference type="RefSeq" id="XP_040723032.1">
    <property type="nucleotide sequence ID" value="XM_040868345.1"/>
</dbReference>
<evidence type="ECO:0000256" key="1">
    <source>
        <dbReference type="ARBA" id="ARBA00004123"/>
    </source>
</evidence>